<feature type="chain" id="PRO_5027616414" evidence="1">
    <location>
        <begin position="20"/>
        <end position="312"/>
    </location>
</feature>
<accession>A0A6V8H7J1</accession>
<evidence type="ECO:0000313" key="3">
    <source>
        <dbReference type="Proteomes" id="UP000053095"/>
    </source>
</evidence>
<gene>
    <name evidence="2" type="ORF">TCE0_017r03908</name>
</gene>
<dbReference type="AlphaFoldDB" id="A0A6V8H7J1"/>
<organism evidence="2 3">
    <name type="scientific">Talaromyces pinophilus</name>
    <name type="common">Penicillium pinophilum</name>
    <dbReference type="NCBI Taxonomy" id="128442"/>
    <lineage>
        <taxon>Eukaryota</taxon>
        <taxon>Fungi</taxon>
        <taxon>Dikarya</taxon>
        <taxon>Ascomycota</taxon>
        <taxon>Pezizomycotina</taxon>
        <taxon>Eurotiomycetes</taxon>
        <taxon>Eurotiomycetidae</taxon>
        <taxon>Eurotiales</taxon>
        <taxon>Trichocomaceae</taxon>
        <taxon>Talaromyces</taxon>
        <taxon>Talaromyces sect. Talaromyces</taxon>
    </lineage>
</organism>
<keyword evidence="3" id="KW-1185">Reference proteome</keyword>
<protein>
    <submittedName>
        <fullName evidence="2">Uncharacterized protein</fullName>
    </submittedName>
</protein>
<proteinExistence type="predicted"/>
<dbReference type="EMBL" id="DF933813">
    <property type="protein sequence ID" value="GAM35511.1"/>
    <property type="molecule type" value="Genomic_DNA"/>
</dbReference>
<keyword evidence="1" id="KW-0732">Signal</keyword>
<sequence length="312" mass="35422">MHETLYALWGIGGFMSVLAWKPCCFKCLQEAPETHMQTLAATRKQLHLTKAESSRLRSFKAPPGVYSMSEYVRNSLVAIVSVPQAIPVCARLPQGPAQTQFRNSQRNQKFNFMGACALPYYDKQTGEVDHGMSCAGCQLALEKSIIATRAEESVFEARDKIYARDGFLGHFKWLGTRILYPSFDHWVVFDVGFPAFWALLEFHFLLSPHLTGPDQRRLKNVYLKPNIGWWHNTRIDGLELEKTKQLTAMAFEAMPHSNTGTSPLSIATVIAKMARFEWEIPRIEQETRAYQLLEASELAPRFLGHVHENDAS</sequence>
<evidence type="ECO:0000256" key="1">
    <source>
        <dbReference type="SAM" id="SignalP"/>
    </source>
</evidence>
<feature type="signal peptide" evidence="1">
    <location>
        <begin position="1"/>
        <end position="19"/>
    </location>
</feature>
<name>A0A6V8H7J1_TALPI</name>
<comment type="caution">
    <text evidence="2">The sequence shown here is derived from an EMBL/GenBank/DDBJ whole genome shotgun (WGS) entry which is preliminary data.</text>
</comment>
<reference evidence="3" key="1">
    <citation type="journal article" date="2015" name="Genome Announc.">
        <title>Draft genome sequence of Talaromyces cellulolyticus strain Y-94, a source of lignocellulosic biomass-degrading enzymes.</title>
        <authorList>
            <person name="Fujii T."/>
            <person name="Koike H."/>
            <person name="Sawayama S."/>
            <person name="Yano S."/>
            <person name="Inoue H."/>
        </authorList>
    </citation>
    <scope>NUCLEOTIDE SEQUENCE [LARGE SCALE GENOMIC DNA]</scope>
    <source>
        <strain evidence="3">Y-94</strain>
    </source>
</reference>
<evidence type="ECO:0000313" key="2">
    <source>
        <dbReference type="EMBL" id="GAM35511.1"/>
    </source>
</evidence>
<dbReference type="Proteomes" id="UP000053095">
    <property type="component" value="Unassembled WGS sequence"/>
</dbReference>